<dbReference type="AlphaFoldDB" id="A0AA38JJS9"/>
<dbReference type="InterPro" id="IPR013566">
    <property type="entry name" value="EF_hand_assoc_1"/>
</dbReference>
<reference evidence="7" key="2">
    <citation type="journal article" date="2023" name="Proc. Natl. Acad. Sci. U.S.A.">
        <title>A global phylogenomic analysis of the shiitake genus Lentinula.</title>
        <authorList>
            <person name="Sierra-Patev S."/>
            <person name="Min B."/>
            <person name="Naranjo-Ortiz M."/>
            <person name="Looney B."/>
            <person name="Konkel Z."/>
            <person name="Slot J.C."/>
            <person name="Sakamoto Y."/>
            <person name="Steenwyk J.L."/>
            <person name="Rokas A."/>
            <person name="Carro J."/>
            <person name="Camarero S."/>
            <person name="Ferreira P."/>
            <person name="Molpeceres G."/>
            <person name="Ruiz-Duenas F.J."/>
            <person name="Serrano A."/>
            <person name="Henrissat B."/>
            <person name="Drula E."/>
            <person name="Hughes K.W."/>
            <person name="Mata J.L."/>
            <person name="Ishikawa N.K."/>
            <person name="Vargas-Isla R."/>
            <person name="Ushijima S."/>
            <person name="Smith C.A."/>
            <person name="Donoghue J."/>
            <person name="Ahrendt S."/>
            <person name="Andreopoulos W."/>
            <person name="He G."/>
            <person name="LaButti K."/>
            <person name="Lipzen A."/>
            <person name="Ng V."/>
            <person name="Riley R."/>
            <person name="Sandor L."/>
            <person name="Barry K."/>
            <person name="Martinez A.T."/>
            <person name="Xiao Y."/>
            <person name="Gibbons J.G."/>
            <person name="Terashima K."/>
            <person name="Grigoriev I.V."/>
            <person name="Hibbett D."/>
        </authorList>
    </citation>
    <scope>NUCLEOTIDE SEQUENCE</scope>
    <source>
        <strain evidence="7">ET3784</strain>
    </source>
</reference>
<dbReference type="PANTHER" id="PTHR46819:SF1">
    <property type="entry name" value="EF-HAND CALCIUM-BINDING DOMAIN-CONTAINING PROTEIN 7"/>
    <property type="match status" value="1"/>
</dbReference>
<evidence type="ECO:0000256" key="4">
    <source>
        <dbReference type="ARBA" id="ARBA00022837"/>
    </source>
</evidence>
<dbReference type="SUPFAM" id="SSF47473">
    <property type="entry name" value="EF-hand"/>
    <property type="match status" value="1"/>
</dbReference>
<evidence type="ECO:0000256" key="3">
    <source>
        <dbReference type="ARBA" id="ARBA00022737"/>
    </source>
</evidence>
<reference evidence="7" key="1">
    <citation type="submission" date="2022-08" db="EMBL/GenBank/DDBJ databases">
        <authorList>
            <consortium name="DOE Joint Genome Institute"/>
            <person name="Min B."/>
            <person name="Sierra-Patev S."/>
            <person name="Naranjo-Ortiz M."/>
            <person name="Looney B."/>
            <person name="Konkel Z."/>
            <person name="Slot J.C."/>
            <person name="Sakamoto Y."/>
            <person name="Steenwyk J.L."/>
            <person name="Rokas A."/>
            <person name="Carro J."/>
            <person name="Camarero S."/>
            <person name="Ferreira P."/>
            <person name="Molpeceres G."/>
            <person name="Ruiz-duenas F.J."/>
            <person name="Serrano A."/>
            <person name="Henrissat B."/>
            <person name="Drula E."/>
            <person name="Hughes K.W."/>
            <person name="Mata J.L."/>
            <person name="Ishikawa N.K."/>
            <person name="Vargas-Isla R."/>
            <person name="Ushijima S."/>
            <person name="Smith C.A."/>
            <person name="Ahrendt S."/>
            <person name="Andreopoulos W."/>
            <person name="He G."/>
            <person name="LaButti K."/>
            <person name="Lipzen A."/>
            <person name="Ng V."/>
            <person name="Riley R."/>
            <person name="Sandor L."/>
            <person name="Barry K."/>
            <person name="Martinez A.T."/>
            <person name="Xiao Y."/>
            <person name="Gibbons J.G."/>
            <person name="Terashima K."/>
            <person name="Hibbett D.S."/>
            <person name="Grigoriev I.V."/>
        </authorList>
    </citation>
    <scope>NUCLEOTIDE SEQUENCE</scope>
    <source>
        <strain evidence="7">ET3784</strain>
    </source>
</reference>
<sequence length="288" mass="32399">MVSKEVSGRKRKRVTEFAQRAIADLRAQLDKELVAAKERHEKDLAAVRADFEHSAVTAKATFDRELANRDARITQLENSLNAVVRDKNSYSEQAQIRQAERKCFDAPLQLQELEGIREMVNQHADGGVREGGLTEAGFLYLHTIFIQRGRLETTWTVLRKFGYAEDLRSTEAFLSPKFDIPPDCSVELSPPGYQFFTDIFETFDKDQDGALNPSELEEVFGTSPGNPWTSQGFPDTTLSDDTGSVTLQGWLAQWSMTTLLDHKTALAYLAYLGYPDEPRTSALQITRA</sequence>
<dbReference type="PROSITE" id="PS00018">
    <property type="entry name" value="EF_HAND_1"/>
    <property type="match status" value="1"/>
</dbReference>
<dbReference type="InterPro" id="IPR052266">
    <property type="entry name" value="Miro-EF-hand_domain"/>
</dbReference>
<dbReference type="Proteomes" id="UP001176059">
    <property type="component" value="Unassembled WGS sequence"/>
</dbReference>
<accession>A0AA38JJS9</accession>
<keyword evidence="8" id="KW-1185">Reference proteome</keyword>
<name>A0AA38JJS9_9AGAR</name>
<feature type="domain" description="EF-hand" evidence="6">
    <location>
        <begin position="191"/>
        <end position="226"/>
    </location>
</feature>
<comment type="subcellular location">
    <subcellularLocation>
        <location evidence="1">Membrane</location>
    </subcellularLocation>
</comment>
<proteinExistence type="predicted"/>
<keyword evidence="2" id="KW-0479">Metal-binding</keyword>
<evidence type="ECO:0000256" key="5">
    <source>
        <dbReference type="ARBA" id="ARBA00023136"/>
    </source>
</evidence>
<keyword evidence="5" id="KW-0472">Membrane</keyword>
<dbReference type="EMBL" id="JANVFO010000002">
    <property type="protein sequence ID" value="KAJ3737216.1"/>
    <property type="molecule type" value="Genomic_DNA"/>
</dbReference>
<evidence type="ECO:0000313" key="8">
    <source>
        <dbReference type="Proteomes" id="UP001176059"/>
    </source>
</evidence>
<comment type="caution">
    <text evidence="7">The sequence shown here is derived from an EMBL/GenBank/DDBJ whole genome shotgun (WGS) entry which is preliminary data.</text>
</comment>
<keyword evidence="3" id="KW-0677">Repeat</keyword>
<gene>
    <name evidence="7" type="ORF">DFJ43DRAFT_1149032</name>
</gene>
<dbReference type="InterPro" id="IPR018247">
    <property type="entry name" value="EF_Hand_1_Ca_BS"/>
</dbReference>
<dbReference type="InterPro" id="IPR002048">
    <property type="entry name" value="EF_hand_dom"/>
</dbReference>
<keyword evidence="4" id="KW-0106">Calcium</keyword>
<protein>
    <submittedName>
        <fullName evidence="7">EF hand associated-domain-containing protein</fullName>
    </submittedName>
</protein>
<dbReference type="InterPro" id="IPR011992">
    <property type="entry name" value="EF-hand-dom_pair"/>
</dbReference>
<evidence type="ECO:0000256" key="2">
    <source>
        <dbReference type="ARBA" id="ARBA00022723"/>
    </source>
</evidence>
<dbReference type="Pfam" id="PF08356">
    <property type="entry name" value="EF_assoc_2"/>
    <property type="match status" value="1"/>
</dbReference>
<dbReference type="GO" id="GO:0005509">
    <property type="term" value="F:calcium ion binding"/>
    <property type="evidence" value="ECO:0007669"/>
    <property type="project" value="InterPro"/>
</dbReference>
<organism evidence="7 8">
    <name type="scientific">Lentinula guzmanii</name>
    <dbReference type="NCBI Taxonomy" id="2804957"/>
    <lineage>
        <taxon>Eukaryota</taxon>
        <taxon>Fungi</taxon>
        <taxon>Dikarya</taxon>
        <taxon>Basidiomycota</taxon>
        <taxon>Agaricomycotina</taxon>
        <taxon>Agaricomycetes</taxon>
        <taxon>Agaricomycetidae</taxon>
        <taxon>Agaricales</taxon>
        <taxon>Marasmiineae</taxon>
        <taxon>Omphalotaceae</taxon>
        <taxon>Lentinula</taxon>
    </lineage>
</organism>
<dbReference type="InterPro" id="IPR013567">
    <property type="entry name" value="EF_hand_assoc_2"/>
</dbReference>
<dbReference type="PROSITE" id="PS50222">
    <property type="entry name" value="EF_HAND_2"/>
    <property type="match status" value="1"/>
</dbReference>
<evidence type="ECO:0000256" key="1">
    <source>
        <dbReference type="ARBA" id="ARBA00004370"/>
    </source>
</evidence>
<evidence type="ECO:0000313" key="7">
    <source>
        <dbReference type="EMBL" id="KAJ3737216.1"/>
    </source>
</evidence>
<dbReference type="PANTHER" id="PTHR46819">
    <property type="entry name" value="EF-HAND CALCIUM-BINDING DOMAIN-CONTAINING PROTEIN 7"/>
    <property type="match status" value="1"/>
</dbReference>
<dbReference type="GO" id="GO:0016020">
    <property type="term" value="C:membrane"/>
    <property type="evidence" value="ECO:0007669"/>
    <property type="project" value="UniProtKB-SubCell"/>
</dbReference>
<evidence type="ECO:0000259" key="6">
    <source>
        <dbReference type="PROSITE" id="PS50222"/>
    </source>
</evidence>
<dbReference type="Gene3D" id="1.10.238.10">
    <property type="entry name" value="EF-hand"/>
    <property type="match status" value="2"/>
</dbReference>
<dbReference type="Pfam" id="PF08355">
    <property type="entry name" value="EF_assoc_1"/>
    <property type="match status" value="1"/>
</dbReference>